<dbReference type="InterPro" id="IPR026850">
    <property type="entry name" value="FANCL_C"/>
</dbReference>
<dbReference type="InterPro" id="IPR016135">
    <property type="entry name" value="UBQ-conjugating_enzyme/RWD"/>
</dbReference>
<evidence type="ECO:0000259" key="2">
    <source>
        <dbReference type="Pfam" id="PF18890"/>
    </source>
</evidence>
<dbReference type="InterPro" id="IPR013083">
    <property type="entry name" value="Znf_RING/FYVE/PHD"/>
</dbReference>
<dbReference type="Gene3D" id="3.10.110.10">
    <property type="entry name" value="Ubiquitin Conjugating Enzyme"/>
    <property type="match status" value="1"/>
</dbReference>
<sequence>MECTERIRCRELGGSSSFHDKLYSEIEEVGWDHLVRLGDDVTFLSFRTLDKSGRVHVVEVRFDDALGCAPTISADIPYLPNIKWSANLRLKDVLVQFEKHLEKLQEFWSILDEIDRSLWIVGPKSPSRASGNRQVNLGNDCTLLVSISAHDPRSLPDRCRFLGPNSCISAMKLIWSRNSRKWTKGKSFADNLTCMLEFQLPKAPDIVQTNDEVECGICYAQYLPLGDELEAKRECGIDYRCDNANCSRGFHSICLVEWLRSISTTRQSFDVLFGNCPYCSEAIAVKLNNGKKYF</sequence>
<proteinExistence type="predicted"/>
<dbReference type="GeneID" id="116198683"/>
<protein>
    <submittedName>
        <fullName evidence="5">E3 ubiquitin-protein ligase FANCL isoform X1</fullName>
    </submittedName>
</protein>
<dbReference type="PANTHER" id="PTHR13206:SF0">
    <property type="entry name" value="E3 UBIQUITIN-PROTEIN LIGASE FANCL"/>
    <property type="match status" value="1"/>
</dbReference>
<feature type="domain" description="FANCL UBC-like" evidence="3">
    <location>
        <begin position="106"/>
        <end position="202"/>
    </location>
</feature>
<reference evidence="5" key="2">
    <citation type="submission" date="2025-08" db="UniProtKB">
        <authorList>
            <consortium name="RefSeq"/>
        </authorList>
    </citation>
    <scope>IDENTIFICATION</scope>
    <source>
        <tissue evidence="5">Leaf</tissue>
    </source>
</reference>
<dbReference type="Pfam" id="PF18890">
    <property type="entry name" value="FANCL_d2"/>
    <property type="match status" value="1"/>
</dbReference>
<dbReference type="SMART" id="SM01197">
    <property type="entry name" value="FANCL_C"/>
    <property type="match status" value="1"/>
</dbReference>
<dbReference type="AlphaFoldDB" id="A0A6P8CMN7"/>
<evidence type="ECO:0000259" key="1">
    <source>
        <dbReference type="Pfam" id="PF11793"/>
    </source>
</evidence>
<feature type="domain" description="FANCL UBC-like" evidence="2">
    <location>
        <begin position="19"/>
        <end position="104"/>
    </location>
</feature>
<dbReference type="InterPro" id="IPR044037">
    <property type="entry name" value="FANCL_d3"/>
</dbReference>
<dbReference type="InterPro" id="IPR043003">
    <property type="entry name" value="FANCL_d3_sf"/>
</dbReference>
<reference evidence="4" key="1">
    <citation type="journal article" date="2020" name="Plant Biotechnol. J.">
        <title>The pomegranate (Punica granatum L.) draft genome dissects genetic divergence between soft- and hard-seeded cultivars.</title>
        <authorList>
            <person name="Luo X."/>
            <person name="Li H."/>
            <person name="Wu Z."/>
            <person name="Yao W."/>
            <person name="Zhao P."/>
            <person name="Cao D."/>
            <person name="Yu H."/>
            <person name="Li K."/>
            <person name="Poudel K."/>
            <person name="Zhao D."/>
            <person name="Zhang F."/>
            <person name="Xia X."/>
            <person name="Chen L."/>
            <person name="Wang Q."/>
            <person name="Jing D."/>
            <person name="Cao S."/>
        </authorList>
    </citation>
    <scope>NUCLEOTIDE SEQUENCE [LARGE SCALE GENOMIC DNA]</scope>
    <source>
        <strain evidence="4">cv. Tunisia</strain>
    </source>
</reference>
<dbReference type="RefSeq" id="XP_031384765.1">
    <property type="nucleotide sequence ID" value="XM_031528905.1"/>
</dbReference>
<dbReference type="Proteomes" id="UP000515151">
    <property type="component" value="Chromosome 3"/>
</dbReference>
<dbReference type="Pfam" id="PF18891">
    <property type="entry name" value="FANCL_d3"/>
    <property type="match status" value="1"/>
</dbReference>
<organism evidence="4 5">
    <name type="scientific">Punica granatum</name>
    <name type="common">Pomegranate</name>
    <dbReference type="NCBI Taxonomy" id="22663"/>
    <lineage>
        <taxon>Eukaryota</taxon>
        <taxon>Viridiplantae</taxon>
        <taxon>Streptophyta</taxon>
        <taxon>Embryophyta</taxon>
        <taxon>Tracheophyta</taxon>
        <taxon>Spermatophyta</taxon>
        <taxon>Magnoliopsida</taxon>
        <taxon>eudicotyledons</taxon>
        <taxon>Gunneridae</taxon>
        <taxon>Pentapetalae</taxon>
        <taxon>rosids</taxon>
        <taxon>malvids</taxon>
        <taxon>Myrtales</taxon>
        <taxon>Lythraceae</taxon>
        <taxon>Punica</taxon>
    </lineage>
</organism>
<dbReference type="Gene3D" id="3.10.110.20">
    <property type="entry name" value="RWD domain-like"/>
    <property type="match status" value="1"/>
</dbReference>
<dbReference type="CDD" id="cd23831">
    <property type="entry name" value="DRWD-N_FANCL"/>
    <property type="match status" value="1"/>
</dbReference>
<dbReference type="GO" id="GO:0061630">
    <property type="term" value="F:ubiquitin protein ligase activity"/>
    <property type="evidence" value="ECO:0007669"/>
    <property type="project" value="TreeGrafter"/>
</dbReference>
<evidence type="ECO:0000313" key="4">
    <source>
        <dbReference type="Proteomes" id="UP000515151"/>
    </source>
</evidence>
<feature type="domain" description="FANCL C-terminal" evidence="1">
    <location>
        <begin position="212"/>
        <end position="286"/>
    </location>
</feature>
<dbReference type="Gene3D" id="3.30.40.10">
    <property type="entry name" value="Zinc/RING finger domain, C3HC4 (zinc finger)"/>
    <property type="match status" value="1"/>
</dbReference>
<evidence type="ECO:0000259" key="3">
    <source>
        <dbReference type="Pfam" id="PF18891"/>
    </source>
</evidence>
<evidence type="ECO:0000313" key="5">
    <source>
        <dbReference type="RefSeq" id="XP_031384765.1"/>
    </source>
</evidence>
<accession>A0A6P8CMN7</accession>
<dbReference type="InterPro" id="IPR043898">
    <property type="entry name" value="FANCL_d2"/>
</dbReference>
<dbReference type="OrthoDB" id="10263265at2759"/>
<dbReference type="Pfam" id="PF11793">
    <property type="entry name" value="FANCL_C"/>
    <property type="match status" value="1"/>
</dbReference>
<keyword evidence="4" id="KW-1185">Reference proteome</keyword>
<gene>
    <name evidence="5" type="primary">LOC116198683</name>
</gene>
<name>A0A6P8CMN7_PUNGR</name>
<dbReference type="InterPro" id="IPR026848">
    <property type="entry name" value="Fancl"/>
</dbReference>
<dbReference type="GO" id="GO:0043240">
    <property type="term" value="C:Fanconi anaemia nuclear complex"/>
    <property type="evidence" value="ECO:0007669"/>
    <property type="project" value="InterPro"/>
</dbReference>
<dbReference type="GO" id="GO:0006513">
    <property type="term" value="P:protein monoubiquitination"/>
    <property type="evidence" value="ECO:0007669"/>
    <property type="project" value="TreeGrafter"/>
</dbReference>
<dbReference type="SUPFAM" id="SSF57850">
    <property type="entry name" value="RING/U-box"/>
    <property type="match status" value="1"/>
</dbReference>
<dbReference type="GO" id="GO:0036297">
    <property type="term" value="P:interstrand cross-link repair"/>
    <property type="evidence" value="ECO:0007669"/>
    <property type="project" value="InterPro"/>
</dbReference>
<dbReference type="PANTHER" id="PTHR13206">
    <property type="entry name" value="UBIQUITIN LIGASE PROTEIN PHF9 FANCONI ANEMIA GROUP L PROTEIN"/>
    <property type="match status" value="1"/>
</dbReference>
<dbReference type="CDD" id="cd23832">
    <property type="entry name" value="DRWD-C_FANCL"/>
    <property type="match status" value="1"/>
</dbReference>
<dbReference type="CDD" id="cd16490">
    <property type="entry name" value="RING-CH-C4HC3_FANCL"/>
    <property type="match status" value="1"/>
</dbReference>